<dbReference type="PANTHER" id="PTHR19963">
    <property type="entry name" value="CCHC-TYPE DOMAIN-CONTAINING PROTEIN"/>
    <property type="match status" value="1"/>
</dbReference>
<reference evidence="2 3" key="1">
    <citation type="submission" date="2020-06" db="EMBL/GenBank/DDBJ databases">
        <authorList>
            <person name="Li R."/>
            <person name="Bekaert M."/>
        </authorList>
    </citation>
    <scope>NUCLEOTIDE SEQUENCE [LARGE SCALE GENOMIC DNA]</scope>
    <source>
        <strain evidence="3">wild</strain>
    </source>
</reference>
<evidence type="ECO:0000313" key="3">
    <source>
        <dbReference type="Proteomes" id="UP000507470"/>
    </source>
</evidence>
<sequence length="334" mass="37238">MSNIDDEIAEISRQIQSLSESTMQHELGFISSTPKDQGVRTKVIANKDHDSGVVTTGPSLSAHNGLAVGDTLPLPDGDIISNPHMSNRKSIGQDKNHHFHPKQYLTKKQSTAHTVCSGSNNVKIKLSKYDGNTPWIDYLSHFEMCALVNMGSEHQKGLYLAVSLIGQAQAVLGDLPKEKRQIFSDLVYALEERFAPSSQTELYRVQVKERRQKASETLPELGQSVRRLSNLAYPTAPSELRDTLAKEQFLEALVDSEMRLRIKQSRPKGFDDAIRLAVELEAYNKAESRTMKSMGHLRQTTSDERTEAPNSPDTAVSMGQMTTWMQTIENNISP</sequence>
<dbReference type="PANTHER" id="PTHR19963:SF30">
    <property type="entry name" value="ENDONUCLEASE_EXONUCLEASE_PHOSPHATASE DOMAIN-CONTAINING PROTEIN"/>
    <property type="match status" value="1"/>
</dbReference>
<organism evidence="2 3">
    <name type="scientific">Mytilus coruscus</name>
    <name type="common">Sea mussel</name>
    <dbReference type="NCBI Taxonomy" id="42192"/>
    <lineage>
        <taxon>Eukaryota</taxon>
        <taxon>Metazoa</taxon>
        <taxon>Spiralia</taxon>
        <taxon>Lophotrochozoa</taxon>
        <taxon>Mollusca</taxon>
        <taxon>Bivalvia</taxon>
        <taxon>Autobranchia</taxon>
        <taxon>Pteriomorphia</taxon>
        <taxon>Mytilida</taxon>
        <taxon>Mytiloidea</taxon>
        <taxon>Mytilidae</taxon>
        <taxon>Mytilinae</taxon>
        <taxon>Mytilus</taxon>
    </lineage>
</organism>
<dbReference type="AlphaFoldDB" id="A0A6J8BX02"/>
<keyword evidence="3" id="KW-1185">Reference proteome</keyword>
<protein>
    <submittedName>
        <fullName evidence="2">Uncharacterized protein</fullName>
    </submittedName>
</protein>
<evidence type="ECO:0000313" key="2">
    <source>
        <dbReference type="EMBL" id="CAC5386927.1"/>
    </source>
</evidence>
<dbReference type="OrthoDB" id="6078991at2759"/>
<accession>A0A6J8BX02</accession>
<evidence type="ECO:0000256" key="1">
    <source>
        <dbReference type="SAM" id="MobiDB-lite"/>
    </source>
</evidence>
<dbReference type="EMBL" id="CACVKT020003943">
    <property type="protein sequence ID" value="CAC5386927.1"/>
    <property type="molecule type" value="Genomic_DNA"/>
</dbReference>
<gene>
    <name evidence="2" type="ORF">MCOR_22318</name>
</gene>
<proteinExistence type="predicted"/>
<dbReference type="Proteomes" id="UP000507470">
    <property type="component" value="Unassembled WGS sequence"/>
</dbReference>
<name>A0A6J8BX02_MYTCO</name>
<feature type="region of interest" description="Disordered" evidence="1">
    <location>
        <begin position="291"/>
        <end position="316"/>
    </location>
</feature>